<dbReference type="Gene3D" id="1.10.10.10">
    <property type="entry name" value="Winged helix-like DNA-binding domain superfamily/Winged helix DNA-binding domain"/>
    <property type="match status" value="1"/>
</dbReference>
<dbReference type="PRINTS" id="PR00778">
    <property type="entry name" value="HTHARSR"/>
</dbReference>
<keyword evidence="2" id="KW-0238">DNA-binding</keyword>
<comment type="caution">
    <text evidence="5">The sequence shown here is derived from an EMBL/GenBank/DDBJ whole genome shotgun (WGS) entry which is preliminary data.</text>
</comment>
<evidence type="ECO:0000256" key="3">
    <source>
        <dbReference type="ARBA" id="ARBA00023163"/>
    </source>
</evidence>
<gene>
    <name evidence="5" type="primary">ziaR_36</name>
    <name evidence="5" type="ORF">SDC9_163580</name>
</gene>
<dbReference type="SMART" id="SM00418">
    <property type="entry name" value="HTH_ARSR"/>
    <property type="match status" value="1"/>
</dbReference>
<accession>A0A645FRJ8</accession>
<dbReference type="Pfam" id="PF01022">
    <property type="entry name" value="HTH_5"/>
    <property type="match status" value="1"/>
</dbReference>
<evidence type="ECO:0000313" key="5">
    <source>
        <dbReference type="EMBL" id="MPN16242.1"/>
    </source>
</evidence>
<evidence type="ECO:0000256" key="2">
    <source>
        <dbReference type="ARBA" id="ARBA00023125"/>
    </source>
</evidence>
<evidence type="ECO:0000259" key="4">
    <source>
        <dbReference type="PROSITE" id="PS50987"/>
    </source>
</evidence>
<dbReference type="SUPFAM" id="SSF46785">
    <property type="entry name" value="Winged helix' DNA-binding domain"/>
    <property type="match status" value="1"/>
</dbReference>
<dbReference type="PANTHER" id="PTHR43132:SF6">
    <property type="entry name" value="HTH-TYPE TRANSCRIPTIONAL REPRESSOR CZRA"/>
    <property type="match status" value="1"/>
</dbReference>
<organism evidence="5">
    <name type="scientific">bioreactor metagenome</name>
    <dbReference type="NCBI Taxonomy" id="1076179"/>
    <lineage>
        <taxon>unclassified sequences</taxon>
        <taxon>metagenomes</taxon>
        <taxon>ecological metagenomes</taxon>
    </lineage>
</organism>
<dbReference type="InterPro" id="IPR011991">
    <property type="entry name" value="ArsR-like_HTH"/>
</dbReference>
<dbReference type="NCBIfam" id="NF033788">
    <property type="entry name" value="HTH_metalloreg"/>
    <property type="match status" value="1"/>
</dbReference>
<protein>
    <submittedName>
        <fullName evidence="5">Transcriptional repressor SmtB</fullName>
    </submittedName>
</protein>
<dbReference type="AlphaFoldDB" id="A0A645FRJ8"/>
<keyword evidence="3" id="KW-0804">Transcription</keyword>
<dbReference type="EMBL" id="VSSQ01063161">
    <property type="protein sequence ID" value="MPN16242.1"/>
    <property type="molecule type" value="Genomic_DNA"/>
</dbReference>
<dbReference type="GO" id="GO:0003700">
    <property type="term" value="F:DNA-binding transcription factor activity"/>
    <property type="evidence" value="ECO:0007669"/>
    <property type="project" value="InterPro"/>
</dbReference>
<dbReference type="InterPro" id="IPR001845">
    <property type="entry name" value="HTH_ArsR_DNA-bd_dom"/>
</dbReference>
<name>A0A645FRJ8_9ZZZZ</name>
<dbReference type="PROSITE" id="PS50987">
    <property type="entry name" value="HTH_ARSR_2"/>
    <property type="match status" value="1"/>
</dbReference>
<dbReference type="InterPro" id="IPR036390">
    <property type="entry name" value="WH_DNA-bd_sf"/>
</dbReference>
<keyword evidence="1" id="KW-0805">Transcription regulation</keyword>
<feature type="domain" description="HTH arsR-type" evidence="4">
    <location>
        <begin position="24"/>
        <end position="118"/>
    </location>
</feature>
<dbReference type="InterPro" id="IPR036388">
    <property type="entry name" value="WH-like_DNA-bd_sf"/>
</dbReference>
<reference evidence="5" key="1">
    <citation type="submission" date="2019-08" db="EMBL/GenBank/DDBJ databases">
        <authorList>
            <person name="Kucharzyk K."/>
            <person name="Murdoch R.W."/>
            <person name="Higgins S."/>
            <person name="Loffler F."/>
        </authorList>
    </citation>
    <scope>NUCLEOTIDE SEQUENCE</scope>
</reference>
<proteinExistence type="predicted"/>
<dbReference type="InterPro" id="IPR051011">
    <property type="entry name" value="Metal_resp_trans_reg"/>
</dbReference>
<sequence length="119" mass="13406">MVNKNNECEMIHAGIVEIVRAKMYDEPVLAEVSALFKIMGDSTRCNILSALSQNEMCVCALAVLLNMTKSAISHQLRILREANLVRSRREGKNVFYSLDDDHVKDIFGKAAEHVVEKKK</sequence>
<evidence type="ECO:0000256" key="1">
    <source>
        <dbReference type="ARBA" id="ARBA00023015"/>
    </source>
</evidence>
<dbReference type="GO" id="GO:0003677">
    <property type="term" value="F:DNA binding"/>
    <property type="evidence" value="ECO:0007669"/>
    <property type="project" value="UniProtKB-KW"/>
</dbReference>
<dbReference type="CDD" id="cd00090">
    <property type="entry name" value="HTH_ARSR"/>
    <property type="match status" value="1"/>
</dbReference>
<dbReference type="PANTHER" id="PTHR43132">
    <property type="entry name" value="ARSENICAL RESISTANCE OPERON REPRESSOR ARSR-RELATED"/>
    <property type="match status" value="1"/>
</dbReference>